<keyword evidence="6 8" id="KW-1133">Transmembrane helix</keyword>
<dbReference type="RefSeq" id="WP_070876520.1">
    <property type="nucleotide sequence ID" value="NZ_CAJGAA010000003.1"/>
</dbReference>
<dbReference type="GO" id="GO:0005886">
    <property type="term" value="C:plasma membrane"/>
    <property type="evidence" value="ECO:0007669"/>
    <property type="project" value="UniProtKB-SubCell"/>
</dbReference>
<evidence type="ECO:0000313" key="10">
    <source>
        <dbReference type="EMBL" id="MRX55348.1"/>
    </source>
</evidence>
<feature type="transmembrane region" description="Helical" evidence="8">
    <location>
        <begin position="12"/>
        <end position="31"/>
    </location>
</feature>
<evidence type="ECO:0000256" key="1">
    <source>
        <dbReference type="ARBA" id="ARBA00004651"/>
    </source>
</evidence>
<protein>
    <submittedName>
        <fullName evidence="10">Glycosyltransferase family 39 protein</fullName>
    </submittedName>
</protein>
<evidence type="ECO:0000313" key="11">
    <source>
        <dbReference type="Proteomes" id="UP000441585"/>
    </source>
</evidence>
<keyword evidence="5 8" id="KW-0812">Transmembrane</keyword>
<keyword evidence="2" id="KW-1003">Cell membrane</keyword>
<dbReference type="Pfam" id="PF13231">
    <property type="entry name" value="PMT_2"/>
    <property type="match status" value="1"/>
</dbReference>
<keyword evidence="4 10" id="KW-0808">Transferase</keyword>
<feature type="transmembrane region" description="Helical" evidence="8">
    <location>
        <begin position="310"/>
        <end position="330"/>
    </location>
</feature>
<dbReference type="InterPro" id="IPR038731">
    <property type="entry name" value="RgtA/B/C-like"/>
</dbReference>
<dbReference type="Proteomes" id="UP000441585">
    <property type="component" value="Unassembled WGS sequence"/>
</dbReference>
<dbReference type="PANTHER" id="PTHR33908">
    <property type="entry name" value="MANNOSYLTRANSFERASE YKCB-RELATED"/>
    <property type="match status" value="1"/>
</dbReference>
<name>A0A6I2MB20_9BACI</name>
<proteinExistence type="predicted"/>
<comment type="subcellular location">
    <subcellularLocation>
        <location evidence="1">Cell membrane</location>
        <topology evidence="1">Multi-pass membrane protein</topology>
    </subcellularLocation>
</comment>
<comment type="caution">
    <text evidence="10">The sequence shown here is derived from an EMBL/GenBank/DDBJ whole genome shotgun (WGS) entry which is preliminary data.</text>
</comment>
<accession>A0A6I2MB20</accession>
<keyword evidence="11" id="KW-1185">Reference proteome</keyword>
<evidence type="ECO:0000256" key="7">
    <source>
        <dbReference type="ARBA" id="ARBA00023136"/>
    </source>
</evidence>
<reference evidence="10 11" key="1">
    <citation type="submission" date="2019-11" db="EMBL/GenBank/DDBJ databases">
        <title>Bacillus idriensis genome.</title>
        <authorList>
            <person name="Konopka E.N."/>
            <person name="Newman J.D."/>
        </authorList>
    </citation>
    <scope>NUCLEOTIDE SEQUENCE [LARGE SCALE GENOMIC DNA]</scope>
    <source>
        <strain evidence="10 11">DSM 19097</strain>
    </source>
</reference>
<evidence type="ECO:0000256" key="8">
    <source>
        <dbReference type="SAM" id="Phobius"/>
    </source>
</evidence>
<dbReference type="EMBL" id="WKKF01000004">
    <property type="protein sequence ID" value="MRX55348.1"/>
    <property type="molecule type" value="Genomic_DNA"/>
</dbReference>
<dbReference type="AlphaFoldDB" id="A0A6I2MB20"/>
<evidence type="ECO:0000256" key="3">
    <source>
        <dbReference type="ARBA" id="ARBA00022676"/>
    </source>
</evidence>
<evidence type="ECO:0000256" key="4">
    <source>
        <dbReference type="ARBA" id="ARBA00022679"/>
    </source>
</evidence>
<feature type="transmembrane region" description="Helical" evidence="8">
    <location>
        <begin position="368"/>
        <end position="387"/>
    </location>
</feature>
<dbReference type="GO" id="GO:0016763">
    <property type="term" value="F:pentosyltransferase activity"/>
    <property type="evidence" value="ECO:0007669"/>
    <property type="project" value="TreeGrafter"/>
</dbReference>
<evidence type="ECO:0000259" key="9">
    <source>
        <dbReference type="Pfam" id="PF13231"/>
    </source>
</evidence>
<feature type="transmembrane region" description="Helical" evidence="8">
    <location>
        <begin position="274"/>
        <end position="298"/>
    </location>
</feature>
<sequence length="534" mass="61104">MNKIKKFIQSRNEFVIPILFAILLVPLSYFHNTFEEWDGVMQLFAGRAIFDGEGYAGWPSHYWPPLYSLLAGFLDLFMPGFLASKLISHAAGVLLLYVVYKLAMELTKDESTALLSQLFLVVNPLYLLSSLQAENHMLDSLFFVSSILLLFRSLKFPGSKEFIVLGVMAGLAGLTRYTSYILVPLIILTVLLAFNWKKAWKPLILFVVSFSVVSSPWWLHNSLLNGSPFATWQYINIGYGLFDRNPLWWWKWHADYNGISDIILSNPWAFIQHVFSNMLISLLLMVGTCAALSPFVLPAWISSPFRIKKIYSVSLLTGVVLFIFLVSQAFVFPQVFLSWTVVFTILSIHFIITYLVRYERRHSFLKVMLKSVISILFCCGLLTTGYLTHQYIKGDDYDGGQLADYKAITETLKAYDPDIGHKTVMAVNPAWAYYLGSQFIMMPLYYEGEVAGIYTYEALDEKVIQHAQNTYGSPFIPPVKSDYLIFDRFTVNYLPQFSFLFNPHSSQVPSTFHLVYQSKEVVVYELKEVIPSEK</sequence>
<feature type="transmembrane region" description="Helical" evidence="8">
    <location>
        <begin position="76"/>
        <end position="100"/>
    </location>
</feature>
<evidence type="ECO:0000256" key="6">
    <source>
        <dbReference type="ARBA" id="ARBA00022989"/>
    </source>
</evidence>
<feature type="transmembrane region" description="Helical" evidence="8">
    <location>
        <begin position="336"/>
        <end position="356"/>
    </location>
</feature>
<feature type="domain" description="Glycosyltransferase RgtA/B/C/D-like" evidence="9">
    <location>
        <begin position="68"/>
        <end position="216"/>
    </location>
</feature>
<feature type="transmembrane region" description="Helical" evidence="8">
    <location>
        <begin position="180"/>
        <end position="196"/>
    </location>
</feature>
<dbReference type="PANTHER" id="PTHR33908:SF11">
    <property type="entry name" value="MEMBRANE PROTEIN"/>
    <property type="match status" value="1"/>
</dbReference>
<feature type="transmembrane region" description="Helical" evidence="8">
    <location>
        <begin position="203"/>
        <end position="219"/>
    </location>
</feature>
<keyword evidence="7 8" id="KW-0472">Membrane</keyword>
<dbReference type="InterPro" id="IPR050297">
    <property type="entry name" value="LipidA_mod_glycosyltrf_83"/>
</dbReference>
<feature type="transmembrane region" description="Helical" evidence="8">
    <location>
        <begin position="112"/>
        <end position="129"/>
    </location>
</feature>
<organism evidence="10 11">
    <name type="scientific">Metabacillus idriensis</name>
    <dbReference type="NCBI Taxonomy" id="324768"/>
    <lineage>
        <taxon>Bacteria</taxon>
        <taxon>Bacillati</taxon>
        <taxon>Bacillota</taxon>
        <taxon>Bacilli</taxon>
        <taxon>Bacillales</taxon>
        <taxon>Bacillaceae</taxon>
        <taxon>Metabacillus</taxon>
    </lineage>
</organism>
<evidence type="ECO:0000256" key="5">
    <source>
        <dbReference type="ARBA" id="ARBA00022692"/>
    </source>
</evidence>
<gene>
    <name evidence="10" type="ORF">GJU41_15400</name>
</gene>
<dbReference type="GO" id="GO:0009103">
    <property type="term" value="P:lipopolysaccharide biosynthetic process"/>
    <property type="evidence" value="ECO:0007669"/>
    <property type="project" value="UniProtKB-ARBA"/>
</dbReference>
<evidence type="ECO:0000256" key="2">
    <source>
        <dbReference type="ARBA" id="ARBA00022475"/>
    </source>
</evidence>
<keyword evidence="3" id="KW-0328">Glycosyltransferase</keyword>